<organism evidence="3 4">
    <name type="scientific">Neiella holothuriorum</name>
    <dbReference type="NCBI Taxonomy" id="2870530"/>
    <lineage>
        <taxon>Bacteria</taxon>
        <taxon>Pseudomonadati</taxon>
        <taxon>Pseudomonadota</taxon>
        <taxon>Gammaproteobacteria</taxon>
        <taxon>Alteromonadales</taxon>
        <taxon>Echinimonadaceae</taxon>
        <taxon>Neiella</taxon>
    </lineage>
</organism>
<feature type="compositionally biased region" description="Basic and acidic residues" evidence="1">
    <location>
        <begin position="58"/>
        <end position="72"/>
    </location>
</feature>
<keyword evidence="4" id="KW-1185">Reference proteome</keyword>
<feature type="signal peptide" evidence="2">
    <location>
        <begin position="1"/>
        <end position="25"/>
    </location>
</feature>
<feature type="chain" id="PRO_5046937970" description="Lipoprotein" evidence="2">
    <location>
        <begin position="26"/>
        <end position="135"/>
    </location>
</feature>
<gene>
    <name evidence="3" type="ORF">K0504_14150</name>
</gene>
<evidence type="ECO:0008006" key="5">
    <source>
        <dbReference type="Google" id="ProtNLM"/>
    </source>
</evidence>
<dbReference type="RefSeq" id="WP_220104800.1">
    <property type="nucleotide sequence ID" value="NZ_JAHZSS010000019.1"/>
</dbReference>
<proteinExistence type="predicted"/>
<keyword evidence="2" id="KW-0732">Signal</keyword>
<feature type="region of interest" description="Disordered" evidence="1">
    <location>
        <begin position="49"/>
        <end position="82"/>
    </location>
</feature>
<comment type="caution">
    <text evidence="3">The sequence shown here is derived from an EMBL/GenBank/DDBJ whole genome shotgun (WGS) entry which is preliminary data.</text>
</comment>
<sequence length="135" mass="15316">MTAVSGRCIAALPFLLLLAACSSNDKPDPYEIVSTLAIDAQATPLSFRYQADLTPRQQQREEGKRQRSRHEAILPPEEPYKLSEPSNAEILREHTALNDMERLLQENALCPKRYAVDSVKHYKQRVEIKGHCLTD</sequence>
<accession>A0ABS7EIK0</accession>
<evidence type="ECO:0000313" key="3">
    <source>
        <dbReference type="EMBL" id="MBW8192174.1"/>
    </source>
</evidence>
<evidence type="ECO:0000256" key="1">
    <source>
        <dbReference type="SAM" id="MobiDB-lite"/>
    </source>
</evidence>
<protein>
    <recommendedName>
        <fullName evidence="5">Lipoprotein</fullName>
    </recommendedName>
</protein>
<dbReference type="PROSITE" id="PS51257">
    <property type="entry name" value="PROKAR_LIPOPROTEIN"/>
    <property type="match status" value="1"/>
</dbReference>
<dbReference type="Proteomes" id="UP001166251">
    <property type="component" value="Unassembled WGS sequence"/>
</dbReference>
<name>A0ABS7EIK0_9GAMM</name>
<evidence type="ECO:0000313" key="4">
    <source>
        <dbReference type="Proteomes" id="UP001166251"/>
    </source>
</evidence>
<reference evidence="3" key="1">
    <citation type="submission" date="2021-07" db="EMBL/GenBank/DDBJ databases">
        <title>Neiella marina sp. nov., isolated from the intestinal content of sea cucumber Apostichopus japonicus.</title>
        <authorList>
            <person name="Bai X."/>
        </authorList>
    </citation>
    <scope>NUCLEOTIDE SEQUENCE</scope>
    <source>
        <strain evidence="3">126</strain>
    </source>
</reference>
<dbReference type="EMBL" id="JAHZSS010000019">
    <property type="protein sequence ID" value="MBW8192174.1"/>
    <property type="molecule type" value="Genomic_DNA"/>
</dbReference>
<evidence type="ECO:0000256" key="2">
    <source>
        <dbReference type="SAM" id="SignalP"/>
    </source>
</evidence>